<dbReference type="AlphaFoldDB" id="A0AAE3SHA0"/>
<evidence type="ECO:0000313" key="1">
    <source>
        <dbReference type="EMBL" id="MCW3789360.1"/>
    </source>
</evidence>
<proteinExistence type="predicted"/>
<name>A0AAE3SHA0_9BACT</name>
<gene>
    <name evidence="1" type="ORF">OM075_23055</name>
</gene>
<dbReference type="RefSeq" id="WP_301192915.1">
    <property type="nucleotide sequence ID" value="NZ_JAPDPJ010000102.1"/>
</dbReference>
<dbReference type="EMBL" id="JAPDPJ010000102">
    <property type="protein sequence ID" value="MCW3789360.1"/>
    <property type="molecule type" value="Genomic_DNA"/>
</dbReference>
<dbReference type="Pfam" id="PF15933">
    <property type="entry name" value="RnlB_antitoxin"/>
    <property type="match status" value="1"/>
</dbReference>
<reference evidence="1" key="1">
    <citation type="submission" date="2022-10" db="EMBL/GenBank/DDBJ databases">
        <authorList>
            <person name="Yu W.X."/>
        </authorList>
    </citation>
    <scope>NUCLEOTIDE SEQUENCE</scope>
    <source>
        <strain evidence="1">AAT</strain>
    </source>
</reference>
<dbReference type="Proteomes" id="UP001209229">
    <property type="component" value="Unassembled WGS sequence"/>
</dbReference>
<accession>A0AAE3SHA0</accession>
<organism evidence="1 2">
    <name type="scientific">Plebeiibacterium sediminum</name>
    <dbReference type="NCBI Taxonomy" id="2992112"/>
    <lineage>
        <taxon>Bacteria</taxon>
        <taxon>Pseudomonadati</taxon>
        <taxon>Bacteroidota</taxon>
        <taxon>Bacteroidia</taxon>
        <taxon>Marinilabiliales</taxon>
        <taxon>Marinilabiliaceae</taxon>
        <taxon>Plebeiibacterium</taxon>
    </lineage>
</organism>
<keyword evidence="2" id="KW-1185">Reference proteome</keyword>
<protein>
    <submittedName>
        <fullName evidence="1">Type II toxin-antitoxin system RnlB family antitoxin</fullName>
    </submittedName>
</protein>
<sequence>MKENQYFHIKNIEPNTVLVIATDVLSLDSYIDEIESALSQFNTDVIVYFDLLIKNGTNKRFYCADFNGKKKQVSGLKKCIPNERIQKYSDVYFKDNIQLINESLKIRKAEKWWIQKKGTLHLTVNC</sequence>
<evidence type="ECO:0000313" key="2">
    <source>
        <dbReference type="Proteomes" id="UP001209229"/>
    </source>
</evidence>
<dbReference type="InterPro" id="IPR031834">
    <property type="entry name" value="RnlB/LsoB_antitoxin"/>
</dbReference>
<comment type="caution">
    <text evidence="1">The sequence shown here is derived from an EMBL/GenBank/DDBJ whole genome shotgun (WGS) entry which is preliminary data.</text>
</comment>